<evidence type="ECO:0000313" key="1">
    <source>
        <dbReference type="EMBL" id="GAA3990788.1"/>
    </source>
</evidence>
<keyword evidence="2" id="KW-1185">Reference proteome</keyword>
<sequence>MIVSALIANKFRYASTTDAAEALIEEALSGRFWHTLTKFYVSDHPCTSGDDDGHGEHFPDHQLSVGTNTAGTLAALHFCAFGADEILVQSLSEQQLPNAPEIIYDTDAQMRFPTNAAIHRDAARVALIEYCRTGTQPSSVAWQPCEII</sequence>
<protein>
    <submittedName>
        <fullName evidence="1">Uncharacterized protein</fullName>
    </submittedName>
</protein>
<dbReference type="Proteomes" id="UP001501747">
    <property type="component" value="Unassembled WGS sequence"/>
</dbReference>
<organism evidence="1 2">
    <name type="scientific">Allokutzneria multivorans</name>
    <dbReference type="NCBI Taxonomy" id="1142134"/>
    <lineage>
        <taxon>Bacteria</taxon>
        <taxon>Bacillati</taxon>
        <taxon>Actinomycetota</taxon>
        <taxon>Actinomycetes</taxon>
        <taxon>Pseudonocardiales</taxon>
        <taxon>Pseudonocardiaceae</taxon>
        <taxon>Allokutzneria</taxon>
    </lineage>
</organism>
<evidence type="ECO:0000313" key="2">
    <source>
        <dbReference type="Proteomes" id="UP001501747"/>
    </source>
</evidence>
<gene>
    <name evidence="1" type="ORF">GCM10022247_06990</name>
</gene>
<reference evidence="2" key="1">
    <citation type="journal article" date="2019" name="Int. J. Syst. Evol. Microbiol.">
        <title>The Global Catalogue of Microorganisms (GCM) 10K type strain sequencing project: providing services to taxonomists for standard genome sequencing and annotation.</title>
        <authorList>
            <consortium name="The Broad Institute Genomics Platform"/>
            <consortium name="The Broad Institute Genome Sequencing Center for Infectious Disease"/>
            <person name="Wu L."/>
            <person name="Ma J."/>
        </authorList>
    </citation>
    <scope>NUCLEOTIDE SEQUENCE [LARGE SCALE GENOMIC DNA]</scope>
    <source>
        <strain evidence="2">JCM 17342</strain>
    </source>
</reference>
<dbReference type="InterPro" id="IPR025680">
    <property type="entry name" value="DddI"/>
</dbReference>
<name>A0ABP7R0G1_9PSEU</name>
<comment type="caution">
    <text evidence="1">The sequence shown here is derived from an EMBL/GenBank/DDBJ whole genome shotgun (WGS) entry which is preliminary data.</text>
</comment>
<dbReference type="Pfam" id="PF14430">
    <property type="entry name" value="Imm1"/>
    <property type="match status" value="1"/>
</dbReference>
<dbReference type="RefSeq" id="WP_344871020.1">
    <property type="nucleotide sequence ID" value="NZ_BAABAL010000004.1"/>
</dbReference>
<proteinExistence type="predicted"/>
<dbReference type="EMBL" id="BAABAL010000004">
    <property type="protein sequence ID" value="GAA3990788.1"/>
    <property type="molecule type" value="Genomic_DNA"/>
</dbReference>
<accession>A0ABP7R0G1</accession>